<dbReference type="STRING" id="416591.Tlet_1875"/>
<keyword evidence="1" id="KW-1133">Transmembrane helix</keyword>
<reference evidence="3 4" key="1">
    <citation type="submission" date="2007-08" db="EMBL/GenBank/DDBJ databases">
        <title>Complete sequence of Thermotoga lettingae TMO.</title>
        <authorList>
            <consortium name="US DOE Joint Genome Institute"/>
            <person name="Copeland A."/>
            <person name="Lucas S."/>
            <person name="Lapidus A."/>
            <person name="Barry K."/>
            <person name="Glavina del Rio T."/>
            <person name="Dalin E."/>
            <person name="Tice H."/>
            <person name="Pitluck S."/>
            <person name="Foster B."/>
            <person name="Bruce D."/>
            <person name="Schmutz J."/>
            <person name="Larimer F."/>
            <person name="Land M."/>
            <person name="Hauser L."/>
            <person name="Kyrpides N."/>
            <person name="Mikhailova N."/>
            <person name="Nelson K."/>
            <person name="Gogarten J.P."/>
            <person name="Noll K."/>
            <person name="Richardson P."/>
        </authorList>
    </citation>
    <scope>NUCLEOTIDE SEQUENCE [LARGE SCALE GENOMIC DNA]</scope>
    <source>
        <strain evidence="4">ATCC BAA-301 / DSM 14385 / NBRC 107922 / TMO</strain>
    </source>
</reference>
<keyword evidence="4" id="KW-1185">Reference proteome</keyword>
<dbReference type="AlphaFoldDB" id="A8F8E5"/>
<evidence type="ECO:0000313" key="4">
    <source>
        <dbReference type="Proteomes" id="UP000002016"/>
    </source>
</evidence>
<gene>
    <name evidence="3" type="ordered locus">Tlet_1875</name>
</gene>
<name>A8F8E5_PSELT</name>
<protein>
    <recommendedName>
        <fullName evidence="2">DUF1468 domain-containing protein</fullName>
    </recommendedName>
</protein>
<feature type="domain" description="DUF1468" evidence="2">
    <location>
        <begin position="5"/>
        <end position="148"/>
    </location>
</feature>
<feature type="transmembrane region" description="Helical" evidence="1">
    <location>
        <begin position="121"/>
        <end position="139"/>
    </location>
</feature>
<sequence>MKDKITALVFITLALFFLIGALRMPTTTEYGKYGSPGIVPVVFSVLVIILNLIMLLRKQKTTETISNDPEEKERNKKEMKRLLVSVATCLVYVLLLGHINFIVLTSIFTSALSLMFFRKKPALVIGASVLVTIGIYYLFEKLFLLPLP</sequence>
<feature type="transmembrane region" description="Helical" evidence="1">
    <location>
        <begin position="82"/>
        <end position="109"/>
    </location>
</feature>
<dbReference type="KEGG" id="tle:Tlet_1875"/>
<dbReference type="InterPro" id="IPR009936">
    <property type="entry name" value="DUF1468"/>
</dbReference>
<feature type="transmembrane region" description="Helical" evidence="1">
    <location>
        <begin position="33"/>
        <end position="56"/>
    </location>
</feature>
<proteinExistence type="predicted"/>
<evidence type="ECO:0000259" key="2">
    <source>
        <dbReference type="Pfam" id="PF07331"/>
    </source>
</evidence>
<dbReference type="RefSeq" id="WP_012003905.1">
    <property type="nucleotide sequence ID" value="NC_009828.1"/>
</dbReference>
<accession>A8F8E5</accession>
<dbReference type="HOGENOM" id="CLU_1757254_0_0_0"/>
<keyword evidence="1" id="KW-0472">Membrane</keyword>
<dbReference type="OrthoDB" id="47887at2"/>
<reference evidence="3 4" key="2">
    <citation type="journal article" date="2009" name="Proc. Natl. Acad. Sci. U.S.A.">
        <title>On the chimeric nature, thermophilic origin, and phylogenetic placement of the Thermotogales.</title>
        <authorList>
            <person name="Zhaxybayeva O."/>
            <person name="Swithers K.S."/>
            <person name="Lapierre P."/>
            <person name="Fournier G.P."/>
            <person name="Bickhart D.M."/>
            <person name="DeBoy R.T."/>
            <person name="Nelson K.E."/>
            <person name="Nesbo C.L."/>
            <person name="Doolittle W.F."/>
            <person name="Gogarten J.P."/>
            <person name="Noll K.M."/>
        </authorList>
    </citation>
    <scope>NUCLEOTIDE SEQUENCE [LARGE SCALE GENOMIC DNA]</scope>
    <source>
        <strain evidence="4">ATCC BAA-301 / DSM 14385 / NBRC 107922 / TMO</strain>
    </source>
</reference>
<evidence type="ECO:0000313" key="3">
    <source>
        <dbReference type="EMBL" id="ABV34429.1"/>
    </source>
</evidence>
<keyword evidence="1" id="KW-0812">Transmembrane</keyword>
<evidence type="ECO:0000256" key="1">
    <source>
        <dbReference type="SAM" id="Phobius"/>
    </source>
</evidence>
<dbReference type="EMBL" id="CP000812">
    <property type="protein sequence ID" value="ABV34429.1"/>
    <property type="molecule type" value="Genomic_DNA"/>
</dbReference>
<dbReference type="Pfam" id="PF07331">
    <property type="entry name" value="TctB"/>
    <property type="match status" value="1"/>
</dbReference>
<organism evidence="3 4">
    <name type="scientific">Pseudothermotoga lettingae (strain ATCC BAA-301 / DSM 14385 / NBRC 107922 / TMO)</name>
    <name type="common">Thermotoga lettingae</name>
    <dbReference type="NCBI Taxonomy" id="416591"/>
    <lineage>
        <taxon>Bacteria</taxon>
        <taxon>Thermotogati</taxon>
        <taxon>Thermotogota</taxon>
        <taxon>Thermotogae</taxon>
        <taxon>Thermotogales</taxon>
        <taxon>Thermotogaceae</taxon>
        <taxon>Pseudothermotoga</taxon>
    </lineage>
</organism>
<dbReference type="Proteomes" id="UP000002016">
    <property type="component" value="Chromosome"/>
</dbReference>